<keyword evidence="2" id="KW-0677">Repeat</keyword>
<keyword evidence="3" id="KW-0378">Hydrolase</keyword>
<dbReference type="SMART" id="SM00191">
    <property type="entry name" value="Int_alpha"/>
    <property type="match status" value="6"/>
</dbReference>
<dbReference type="RefSeq" id="WP_369237605.1">
    <property type="nucleotide sequence ID" value="NZ_CP163435.1"/>
</dbReference>
<reference evidence="6" key="1">
    <citation type="submission" date="2024-07" db="EMBL/GenBank/DDBJ databases">
        <authorList>
            <person name="Yu S.T."/>
        </authorList>
    </citation>
    <scope>NUCLEOTIDE SEQUENCE</scope>
    <source>
        <strain evidence="6">R21</strain>
    </source>
</reference>
<accession>A0AB39PJ18</accession>
<proteinExistence type="predicted"/>
<dbReference type="Gene3D" id="2.130.10.130">
    <property type="entry name" value="Integrin alpha, N-terminal"/>
    <property type="match status" value="3"/>
</dbReference>
<evidence type="ECO:0000256" key="4">
    <source>
        <dbReference type="ARBA" id="ARBA00023180"/>
    </source>
</evidence>
<dbReference type="PANTHER" id="PTHR23221">
    <property type="entry name" value="GLYCOSYLPHOSPHATIDYLINOSITOL PHOSPHOLIPASE D"/>
    <property type="match status" value="1"/>
</dbReference>
<gene>
    <name evidence="6" type="ORF">AB5J56_31915</name>
</gene>
<dbReference type="EMBL" id="CP163435">
    <property type="protein sequence ID" value="XDQ29014.1"/>
    <property type="molecule type" value="Genomic_DNA"/>
</dbReference>
<dbReference type="SUPFAM" id="SSF69318">
    <property type="entry name" value="Integrin alpha N-terminal domain"/>
    <property type="match status" value="2"/>
</dbReference>
<feature type="signal peptide" evidence="5">
    <location>
        <begin position="1"/>
        <end position="29"/>
    </location>
</feature>
<feature type="chain" id="PRO_5044190128" evidence="5">
    <location>
        <begin position="30"/>
        <end position="506"/>
    </location>
</feature>
<evidence type="ECO:0000256" key="1">
    <source>
        <dbReference type="ARBA" id="ARBA00022729"/>
    </source>
</evidence>
<dbReference type="InterPro" id="IPR013517">
    <property type="entry name" value="FG-GAP"/>
</dbReference>
<dbReference type="InterPro" id="IPR028994">
    <property type="entry name" value="Integrin_alpha_N"/>
</dbReference>
<evidence type="ECO:0000256" key="2">
    <source>
        <dbReference type="ARBA" id="ARBA00022737"/>
    </source>
</evidence>
<sequence>MHIPLRRVLACAATAALAAGGLAAGTAQAATTSTAAAPAKRLVDDFNGDGYRDVVVNLPMHRTSSLVNSGAVLVLYGSASGLSSTHRKLITQATTGVPGTPEALDWWGDDTTTGDYDGDGYADLAVSGPGEDITSGGTTDENAGQVTLIWGGPDGLTKHGATTAKLGTTTDTHLQTGSDLVSGDFNGDGKQDLVVGTRGTRETGAVALGPITRTGTPASVKPLGLDPGISWADPMVAAGDLTGDGVTDLLVSWTTGTLEPTDKIHVLRGGAGGFTDAGYLKDATGNPLNHREGSPLAVGDLDHDGRADVVVPQPEKLNYKGQFVVVYGGTNGQDATRKPVTFHQDTPGVPDSNSDVGTDLFADDVTVGDVNGDGYGDVIAASPAENHSNLTNPGKVTVLRGGPGGLTGTGATAFTQSTSGVPGVPLADGSFGMGVKAVDVNGDGRSDALIGVAGVDEAGVNAVDGGLYTLPGSSTGTTGTGAKEFTPTALGIPAGSALRLGTSFNH</sequence>
<dbReference type="Pfam" id="PF01839">
    <property type="entry name" value="FG-GAP"/>
    <property type="match status" value="2"/>
</dbReference>
<dbReference type="GO" id="GO:0016787">
    <property type="term" value="F:hydrolase activity"/>
    <property type="evidence" value="ECO:0007669"/>
    <property type="project" value="UniProtKB-KW"/>
</dbReference>
<evidence type="ECO:0000313" key="6">
    <source>
        <dbReference type="EMBL" id="XDQ29014.1"/>
    </source>
</evidence>
<dbReference type="AlphaFoldDB" id="A0AB39PJ18"/>
<dbReference type="PANTHER" id="PTHR23221:SF7">
    <property type="entry name" value="PHOSPHATIDYLINOSITOL-GLYCAN-SPECIFIC PHOSPHOLIPASE D"/>
    <property type="match status" value="1"/>
</dbReference>
<evidence type="ECO:0000256" key="5">
    <source>
        <dbReference type="SAM" id="SignalP"/>
    </source>
</evidence>
<organism evidence="6">
    <name type="scientific">Streptomyces sp. R21</name>
    <dbReference type="NCBI Taxonomy" id="3238627"/>
    <lineage>
        <taxon>Bacteria</taxon>
        <taxon>Bacillati</taxon>
        <taxon>Actinomycetota</taxon>
        <taxon>Actinomycetes</taxon>
        <taxon>Kitasatosporales</taxon>
        <taxon>Streptomycetaceae</taxon>
        <taxon>Streptomyces</taxon>
    </lineage>
</organism>
<keyword evidence="4" id="KW-0325">Glycoprotein</keyword>
<dbReference type="Pfam" id="PF13517">
    <property type="entry name" value="FG-GAP_3"/>
    <property type="match status" value="1"/>
</dbReference>
<evidence type="ECO:0000256" key="3">
    <source>
        <dbReference type="ARBA" id="ARBA00022801"/>
    </source>
</evidence>
<name>A0AB39PJ18_9ACTN</name>
<protein>
    <submittedName>
        <fullName evidence="6">FG-GAP and VCBS repeat-containing protein</fullName>
    </submittedName>
</protein>
<keyword evidence="1 5" id="KW-0732">Signal</keyword>
<dbReference type="InterPro" id="IPR013519">
    <property type="entry name" value="Int_alpha_beta-p"/>
</dbReference>